<accession>A0A537IYF0</accession>
<organism evidence="2 3">
    <name type="scientific">Candidatus Segetimicrobium genomatis</name>
    <dbReference type="NCBI Taxonomy" id="2569760"/>
    <lineage>
        <taxon>Bacteria</taxon>
        <taxon>Bacillati</taxon>
        <taxon>Candidatus Sysuimicrobiota</taxon>
        <taxon>Candidatus Sysuimicrobiia</taxon>
        <taxon>Candidatus Sysuimicrobiales</taxon>
        <taxon>Candidatus Segetimicrobiaceae</taxon>
        <taxon>Candidatus Segetimicrobium</taxon>
    </lineage>
</organism>
<feature type="chain" id="PRO_5021717963" description="Outer membrane protein beta-barrel domain-containing protein" evidence="1">
    <location>
        <begin position="21"/>
        <end position="209"/>
    </location>
</feature>
<dbReference type="AlphaFoldDB" id="A0A537IYF0"/>
<dbReference type="Proteomes" id="UP000318834">
    <property type="component" value="Unassembled WGS sequence"/>
</dbReference>
<evidence type="ECO:0008006" key="4">
    <source>
        <dbReference type="Google" id="ProtNLM"/>
    </source>
</evidence>
<name>A0A537IYF0_9BACT</name>
<comment type="caution">
    <text evidence="2">The sequence shown here is derived from an EMBL/GenBank/DDBJ whole genome shotgun (WGS) entry which is preliminary data.</text>
</comment>
<evidence type="ECO:0000256" key="1">
    <source>
        <dbReference type="SAM" id="SignalP"/>
    </source>
</evidence>
<proteinExistence type="predicted"/>
<protein>
    <recommendedName>
        <fullName evidence="4">Outer membrane protein beta-barrel domain-containing protein</fullName>
    </recommendedName>
</protein>
<gene>
    <name evidence="2" type="ORF">E6H05_03940</name>
</gene>
<reference evidence="2 3" key="1">
    <citation type="journal article" date="2019" name="Nat. Microbiol.">
        <title>Mediterranean grassland soil C-N compound turnover is dependent on rainfall and depth, and is mediated by genomically divergent microorganisms.</title>
        <authorList>
            <person name="Diamond S."/>
            <person name="Andeer P.F."/>
            <person name="Li Z."/>
            <person name="Crits-Christoph A."/>
            <person name="Burstein D."/>
            <person name="Anantharaman K."/>
            <person name="Lane K.R."/>
            <person name="Thomas B.C."/>
            <person name="Pan C."/>
            <person name="Northen T.R."/>
            <person name="Banfield J.F."/>
        </authorList>
    </citation>
    <scope>NUCLEOTIDE SEQUENCE [LARGE SCALE GENOMIC DNA]</scope>
    <source>
        <strain evidence="2">NP_8</strain>
    </source>
</reference>
<evidence type="ECO:0000313" key="3">
    <source>
        <dbReference type="Proteomes" id="UP000318834"/>
    </source>
</evidence>
<sequence length="209" mass="21732">MRHFSLTALCAAVLAAPVAAQLSPISLDASVGAKGGAQRAAVSAWHPLVHLAGRLHLGLGARVSAYGGDPIDYTNRGTVQGRLASSVPIDPAVYALNGAVFGKLDLTNLVALGANLDVIGVATGPTRTAGSLSEKPQAFSYFRYGSGDHGALNSEFFVSLRVAPRVRVRGGASHYVTNYTVTDTAAVGAPSSRYQKFQTVPFIAVRLQL</sequence>
<dbReference type="EMBL" id="VBAP01000025">
    <property type="protein sequence ID" value="TMI76341.1"/>
    <property type="molecule type" value="Genomic_DNA"/>
</dbReference>
<evidence type="ECO:0000313" key="2">
    <source>
        <dbReference type="EMBL" id="TMI76341.1"/>
    </source>
</evidence>
<feature type="signal peptide" evidence="1">
    <location>
        <begin position="1"/>
        <end position="20"/>
    </location>
</feature>
<keyword evidence="1" id="KW-0732">Signal</keyword>